<dbReference type="EMBL" id="GBRH01249360">
    <property type="protein sequence ID" value="JAD48535.1"/>
    <property type="molecule type" value="Transcribed_RNA"/>
</dbReference>
<proteinExistence type="predicted"/>
<protein>
    <submittedName>
        <fullName evidence="1">Uncharacterized protein</fullName>
    </submittedName>
</protein>
<sequence>MYSWSSTIHHLLDIGGKLHDIIQSDSRIPEFHNHESLAYQQQFSHAPAASCFQEMIDLDEYLYYQMAKVNCRVLFPSYVQKFLYFLYMKRPS</sequence>
<reference evidence="1" key="1">
    <citation type="submission" date="2014-09" db="EMBL/GenBank/DDBJ databases">
        <authorList>
            <person name="Magalhaes I.L.F."/>
            <person name="Oliveira U."/>
            <person name="Santos F.R."/>
            <person name="Vidigal T.H.D.A."/>
            <person name="Brescovit A.D."/>
            <person name="Santos A.J."/>
        </authorList>
    </citation>
    <scope>NUCLEOTIDE SEQUENCE</scope>
    <source>
        <tissue evidence="1">Shoot tissue taken approximately 20 cm above the soil surface</tissue>
    </source>
</reference>
<dbReference type="AlphaFoldDB" id="A0A0A9AHW9"/>
<reference evidence="1" key="2">
    <citation type="journal article" date="2015" name="Data Brief">
        <title>Shoot transcriptome of the giant reed, Arundo donax.</title>
        <authorList>
            <person name="Barrero R.A."/>
            <person name="Guerrero F.D."/>
            <person name="Moolhuijzen P."/>
            <person name="Goolsby J.A."/>
            <person name="Tidwell J."/>
            <person name="Bellgard S.E."/>
            <person name="Bellgard M.I."/>
        </authorList>
    </citation>
    <scope>NUCLEOTIDE SEQUENCE</scope>
    <source>
        <tissue evidence="1">Shoot tissue taken approximately 20 cm above the soil surface</tissue>
    </source>
</reference>
<evidence type="ECO:0000313" key="1">
    <source>
        <dbReference type="EMBL" id="JAD48535.1"/>
    </source>
</evidence>
<accession>A0A0A9AHW9</accession>
<name>A0A0A9AHW9_ARUDO</name>
<organism evidence="1">
    <name type="scientific">Arundo donax</name>
    <name type="common">Giant reed</name>
    <name type="synonym">Donax arundinaceus</name>
    <dbReference type="NCBI Taxonomy" id="35708"/>
    <lineage>
        <taxon>Eukaryota</taxon>
        <taxon>Viridiplantae</taxon>
        <taxon>Streptophyta</taxon>
        <taxon>Embryophyta</taxon>
        <taxon>Tracheophyta</taxon>
        <taxon>Spermatophyta</taxon>
        <taxon>Magnoliopsida</taxon>
        <taxon>Liliopsida</taxon>
        <taxon>Poales</taxon>
        <taxon>Poaceae</taxon>
        <taxon>PACMAD clade</taxon>
        <taxon>Arundinoideae</taxon>
        <taxon>Arundineae</taxon>
        <taxon>Arundo</taxon>
    </lineage>
</organism>